<comment type="subcellular location">
    <subcellularLocation>
        <location evidence="1 9">Cell membrane</location>
        <topology evidence="1 9">Multi-pass membrane protein</topology>
    </subcellularLocation>
</comment>
<keyword evidence="8 9" id="KW-0472">Membrane</keyword>
<comment type="subunit">
    <text evidence="9">Part of the protein translocation apparatus. Forms a complex with SecF.</text>
</comment>
<dbReference type="HAMAP" id="MF_01463_A">
    <property type="entry name" value="SecD_A"/>
    <property type="match status" value="1"/>
</dbReference>
<name>A0A284VJG7_9EURY</name>
<keyword evidence="4 9" id="KW-0812">Transmembrane</keyword>
<keyword evidence="7 9" id="KW-0811">Translocation</keyword>
<dbReference type="PANTHER" id="PTHR30081:SF1">
    <property type="entry name" value="PROTEIN TRANSLOCASE SUBUNIT SECD"/>
    <property type="match status" value="1"/>
</dbReference>
<dbReference type="GO" id="GO:0005886">
    <property type="term" value="C:plasma membrane"/>
    <property type="evidence" value="ECO:0007669"/>
    <property type="project" value="UniProtKB-SubCell"/>
</dbReference>
<feature type="transmembrane region" description="Helical" evidence="9">
    <location>
        <begin position="488"/>
        <end position="512"/>
    </location>
</feature>
<dbReference type="InterPro" id="IPR048634">
    <property type="entry name" value="SecD_SecF_C"/>
</dbReference>
<feature type="transmembrane region" description="Helical" evidence="9">
    <location>
        <begin position="12"/>
        <end position="31"/>
    </location>
</feature>
<dbReference type="Gene3D" id="1.20.1640.10">
    <property type="entry name" value="Multidrug efflux transporter AcrB transmembrane domain"/>
    <property type="match status" value="1"/>
</dbReference>
<evidence type="ECO:0000256" key="9">
    <source>
        <dbReference type="HAMAP-Rule" id="MF_01463"/>
    </source>
</evidence>
<dbReference type="GO" id="GO:0065002">
    <property type="term" value="P:intracellular protein transmembrane transport"/>
    <property type="evidence" value="ECO:0007669"/>
    <property type="project" value="UniProtKB-UniRule"/>
</dbReference>
<evidence type="ECO:0000256" key="4">
    <source>
        <dbReference type="ARBA" id="ARBA00022692"/>
    </source>
</evidence>
<evidence type="ECO:0000256" key="3">
    <source>
        <dbReference type="ARBA" id="ARBA00022475"/>
    </source>
</evidence>
<feature type="transmembrane region" description="Helical" evidence="9">
    <location>
        <begin position="448"/>
        <end position="468"/>
    </location>
</feature>
<dbReference type="RefSeq" id="WP_096203785.1">
    <property type="nucleotide sequence ID" value="NZ_FZMP01000022.1"/>
</dbReference>
<dbReference type="SUPFAM" id="SSF82866">
    <property type="entry name" value="Multidrug efflux transporter AcrB transmembrane domain"/>
    <property type="match status" value="1"/>
</dbReference>
<dbReference type="Proteomes" id="UP000218615">
    <property type="component" value="Unassembled WGS sequence"/>
</dbReference>
<dbReference type="PANTHER" id="PTHR30081">
    <property type="entry name" value="PROTEIN-EXPORT MEMBRANE PROTEIN SEC"/>
    <property type="match status" value="1"/>
</dbReference>
<reference evidence="12" key="1">
    <citation type="submission" date="2017-06" db="EMBL/GenBank/DDBJ databases">
        <authorList>
            <person name="Cremers G."/>
        </authorList>
    </citation>
    <scope>NUCLEOTIDE SEQUENCE [LARGE SCALE GENOMIC DNA]</scope>
</reference>
<evidence type="ECO:0000259" key="10">
    <source>
        <dbReference type="Pfam" id="PF02355"/>
    </source>
</evidence>
<feature type="transmembrane region" description="Helical" evidence="9">
    <location>
        <begin position="524"/>
        <end position="548"/>
    </location>
</feature>
<dbReference type="InterPro" id="IPR022813">
    <property type="entry name" value="SecD/SecF_arch_bac"/>
</dbReference>
<dbReference type="AlphaFoldDB" id="A0A284VJG7"/>
<feature type="domain" description="Protein export membrane protein SecD/SecF C-terminal" evidence="10">
    <location>
        <begin position="384"/>
        <end position="534"/>
    </location>
</feature>
<feature type="transmembrane region" description="Helical" evidence="9">
    <location>
        <begin position="396"/>
        <end position="415"/>
    </location>
</feature>
<evidence type="ECO:0000256" key="6">
    <source>
        <dbReference type="ARBA" id="ARBA00022989"/>
    </source>
</evidence>
<keyword evidence="2 9" id="KW-0813">Transport</keyword>
<proteinExistence type="inferred from homology"/>
<evidence type="ECO:0000313" key="11">
    <source>
        <dbReference type="EMBL" id="SNQ59400.1"/>
    </source>
</evidence>
<evidence type="ECO:0000256" key="2">
    <source>
        <dbReference type="ARBA" id="ARBA00022448"/>
    </source>
</evidence>
<dbReference type="OrthoDB" id="146638at2157"/>
<feature type="transmembrane region" description="Helical" evidence="9">
    <location>
        <begin position="421"/>
        <end position="441"/>
    </location>
</feature>
<sequence>MNDEEPFYHNWRVLLLVFVILGSIAAITVSYSNGQFHIGNNLKYGLDLDGGSWLQVQLQGAIAQVDADPGKIVQVEFSKLLNDPDVKVNGVAAGSVSFTTSKATTQKTIDSFGFGTSTISSAPGGGTTVTLQTNKDFLIQKYLRDSLNAEVKQIPGSPGRPPTYEIRKAVTEDSLNAILEPVGGRVVPPFKVGVTVETRDETKKRLEDKLNPISFKQITITPIGDNYLLIDLPGVSIEEARKLALTPGKFEIRIQVSGNETAHVLYGDKIIGVGVPQKERRDSWGVSFELNDDGAKALRDAAIQYGAVTNPGAHYLSMYLDDKLVFDAPLDPDLAKNIQSVPVRSMVATTGAGDVGQEKAKELQLHLRAGALPVQVQEAGSGEVPAPLGQKFKEQVAIAGLIALVLVAIVVGLRYKQPNIIIPMLSTSFSEVIMILGFAVLLGLQLDLATIAGIIAVIGTGVDHLIIITDEVLAGGSLPPDKVYKSRISKAFAIIFAAAATVLVAMLPLILFMDSSALRGFAEITIAGVFIGVFIARPAYAVIIQGLLVEAVDKKYTDED</sequence>
<evidence type="ECO:0000256" key="7">
    <source>
        <dbReference type="ARBA" id="ARBA00023010"/>
    </source>
</evidence>
<dbReference type="Pfam" id="PF02355">
    <property type="entry name" value="SecD_SecF_C"/>
    <property type="match status" value="1"/>
</dbReference>
<keyword evidence="6 9" id="KW-1133">Transmembrane helix</keyword>
<evidence type="ECO:0000256" key="1">
    <source>
        <dbReference type="ARBA" id="ARBA00004651"/>
    </source>
</evidence>
<dbReference type="EMBL" id="FZMP01000022">
    <property type="protein sequence ID" value="SNQ59400.1"/>
    <property type="molecule type" value="Genomic_DNA"/>
</dbReference>
<gene>
    <name evidence="9 11" type="primary">secD</name>
    <name evidence="11" type="ORF">MNV_1180018</name>
</gene>
<dbReference type="Gene3D" id="3.30.70.3220">
    <property type="match status" value="1"/>
</dbReference>
<comment type="similarity">
    <text evidence="9">Belongs to the SecD/SecF family. SecD subfamily.</text>
</comment>
<comment type="function">
    <text evidence="9">Involved in protein export.</text>
</comment>
<evidence type="ECO:0000313" key="12">
    <source>
        <dbReference type="Proteomes" id="UP000218615"/>
    </source>
</evidence>
<keyword evidence="5 9" id="KW-0653">Protein transport</keyword>
<evidence type="ECO:0000256" key="8">
    <source>
        <dbReference type="ARBA" id="ARBA00023136"/>
    </source>
</evidence>
<accession>A0A284VJG7</accession>
<organism evidence="11 12">
    <name type="scientific">Candidatus Methanoperedens nitratireducens</name>
    <dbReference type="NCBI Taxonomy" id="1392998"/>
    <lineage>
        <taxon>Archaea</taxon>
        <taxon>Methanobacteriati</taxon>
        <taxon>Methanobacteriota</taxon>
        <taxon>Stenosarchaea group</taxon>
        <taxon>Methanomicrobia</taxon>
        <taxon>Methanosarcinales</taxon>
        <taxon>ANME-2 cluster</taxon>
        <taxon>Candidatus Methanoperedentaceae</taxon>
        <taxon>Candidatus Methanoperedens</taxon>
    </lineage>
</organism>
<evidence type="ECO:0000256" key="5">
    <source>
        <dbReference type="ARBA" id="ARBA00022927"/>
    </source>
</evidence>
<protein>
    <recommendedName>
        <fullName evidence="9">Protein-export membrane protein SecD</fullName>
    </recommendedName>
</protein>
<keyword evidence="12" id="KW-1185">Reference proteome</keyword>
<dbReference type="NCBIfam" id="NF006217">
    <property type="entry name" value="PRK08343.1-3"/>
    <property type="match status" value="1"/>
</dbReference>
<dbReference type="GO" id="GO:0006605">
    <property type="term" value="P:protein targeting"/>
    <property type="evidence" value="ECO:0007669"/>
    <property type="project" value="UniProtKB-UniRule"/>
</dbReference>
<keyword evidence="3 9" id="KW-1003">Cell membrane</keyword>
<dbReference type="InterPro" id="IPR024912">
    <property type="entry name" value="SecD_arc"/>
</dbReference>